<proteinExistence type="predicted"/>
<dbReference type="Pfam" id="PF00196">
    <property type="entry name" value="GerE"/>
    <property type="match status" value="1"/>
</dbReference>
<dbReference type="PROSITE" id="PS00622">
    <property type="entry name" value="HTH_LUXR_1"/>
    <property type="match status" value="1"/>
</dbReference>
<keyword evidence="2" id="KW-0238">DNA-binding</keyword>
<dbReference type="RefSeq" id="WP_067181999.1">
    <property type="nucleotide sequence ID" value="NZ_CP012199.1"/>
</dbReference>
<dbReference type="GO" id="GO:0006355">
    <property type="term" value="P:regulation of DNA-templated transcription"/>
    <property type="evidence" value="ECO:0007669"/>
    <property type="project" value="InterPro"/>
</dbReference>
<keyword evidence="8" id="KW-1185">Reference proteome</keyword>
<dbReference type="EMBL" id="CP012199">
    <property type="protein sequence ID" value="AMG73798.1"/>
    <property type="molecule type" value="Genomic_DNA"/>
</dbReference>
<gene>
    <name evidence="7" type="primary">fixJ2</name>
    <name evidence="7" type="ORF">SGRAN_1409</name>
</gene>
<dbReference type="SMART" id="SM00421">
    <property type="entry name" value="HTH_LUXR"/>
    <property type="match status" value="1"/>
</dbReference>
<dbReference type="Gene3D" id="1.10.10.10">
    <property type="entry name" value="Winged helix-like DNA-binding domain superfamily/Winged helix DNA-binding domain"/>
    <property type="match status" value="1"/>
</dbReference>
<organism evidence="7 8">
    <name type="scientific">Sphingopyxis granuli</name>
    <dbReference type="NCBI Taxonomy" id="267128"/>
    <lineage>
        <taxon>Bacteria</taxon>
        <taxon>Pseudomonadati</taxon>
        <taxon>Pseudomonadota</taxon>
        <taxon>Alphaproteobacteria</taxon>
        <taxon>Sphingomonadales</taxon>
        <taxon>Sphingomonadaceae</taxon>
        <taxon>Sphingopyxis</taxon>
    </lineage>
</organism>
<dbReference type="Pfam" id="PF00072">
    <property type="entry name" value="Response_reg"/>
    <property type="match status" value="1"/>
</dbReference>
<keyword evidence="4" id="KW-0597">Phosphoprotein</keyword>
<dbReference type="PROSITE" id="PS50043">
    <property type="entry name" value="HTH_LUXR_2"/>
    <property type="match status" value="1"/>
</dbReference>
<evidence type="ECO:0000256" key="3">
    <source>
        <dbReference type="ARBA" id="ARBA00023163"/>
    </source>
</evidence>
<dbReference type="GO" id="GO:0003677">
    <property type="term" value="F:DNA binding"/>
    <property type="evidence" value="ECO:0007669"/>
    <property type="project" value="UniProtKB-KW"/>
</dbReference>
<evidence type="ECO:0000256" key="4">
    <source>
        <dbReference type="PROSITE-ProRule" id="PRU00169"/>
    </source>
</evidence>
<dbReference type="PRINTS" id="PR00038">
    <property type="entry name" value="HTHLUXR"/>
</dbReference>
<dbReference type="PANTHER" id="PTHR44688:SF16">
    <property type="entry name" value="DNA-BINDING TRANSCRIPTIONAL ACTIVATOR DEVR_DOSR"/>
    <property type="match status" value="1"/>
</dbReference>
<feature type="domain" description="HTH luxR-type" evidence="5">
    <location>
        <begin position="135"/>
        <end position="200"/>
    </location>
</feature>
<dbReference type="PROSITE" id="PS50110">
    <property type="entry name" value="RESPONSE_REGULATORY"/>
    <property type="match status" value="1"/>
</dbReference>
<evidence type="ECO:0000259" key="5">
    <source>
        <dbReference type="PROSITE" id="PS50043"/>
    </source>
</evidence>
<dbReference type="CDD" id="cd06170">
    <property type="entry name" value="LuxR_C_like"/>
    <property type="match status" value="1"/>
</dbReference>
<evidence type="ECO:0000313" key="7">
    <source>
        <dbReference type="EMBL" id="AMG73798.1"/>
    </source>
</evidence>
<dbReference type="AlphaFoldDB" id="A0AA86GJM4"/>
<dbReference type="SUPFAM" id="SSF46894">
    <property type="entry name" value="C-terminal effector domain of the bipartite response regulators"/>
    <property type="match status" value="1"/>
</dbReference>
<dbReference type="InterPro" id="IPR036388">
    <property type="entry name" value="WH-like_DNA-bd_sf"/>
</dbReference>
<dbReference type="SMART" id="SM00448">
    <property type="entry name" value="REC"/>
    <property type="match status" value="1"/>
</dbReference>
<protein>
    <submittedName>
        <fullName evidence="7">Response regulator FixJ</fullName>
    </submittedName>
</protein>
<dbReference type="Gene3D" id="3.40.50.2300">
    <property type="match status" value="1"/>
</dbReference>
<evidence type="ECO:0000256" key="2">
    <source>
        <dbReference type="ARBA" id="ARBA00023125"/>
    </source>
</evidence>
<dbReference type="KEGG" id="sgi:SGRAN_1409"/>
<keyword evidence="1" id="KW-0805">Transcription regulation</keyword>
<dbReference type="PANTHER" id="PTHR44688">
    <property type="entry name" value="DNA-BINDING TRANSCRIPTIONAL ACTIVATOR DEVR_DOSR"/>
    <property type="match status" value="1"/>
</dbReference>
<feature type="domain" description="Response regulatory" evidence="6">
    <location>
        <begin position="5"/>
        <end position="119"/>
    </location>
</feature>
<name>A0AA86GJM4_9SPHN</name>
<dbReference type="InterPro" id="IPR000792">
    <property type="entry name" value="Tscrpt_reg_LuxR_C"/>
</dbReference>
<evidence type="ECO:0000259" key="6">
    <source>
        <dbReference type="PROSITE" id="PS50110"/>
    </source>
</evidence>
<dbReference type="GO" id="GO:0000160">
    <property type="term" value="P:phosphorelay signal transduction system"/>
    <property type="evidence" value="ECO:0007669"/>
    <property type="project" value="InterPro"/>
</dbReference>
<keyword evidence="3" id="KW-0804">Transcription</keyword>
<sequence>MKHDLVHVVDDDEAVRNTLSLLLHANGYRVRPWSSGEAMLANDFDSEPACVLIDLRAPTAADLDLLEAINRRGTMVATIILSEQADVRTAVAALQRGAANFIAMPAESELLLNGIRDVLGSLHNRQAAEARRRDAIAQLGKLSPRELEVLHGVASGKQNKVIALELGISPRTVEVYRANIMEKMNCRTLAGILRIAFIAGLLEDNVIAGAA</sequence>
<reference evidence="7 8" key="1">
    <citation type="journal article" date="2016" name="BMC Genomics">
        <title>Genomic analysis of the nitrate-respiring Sphingopyxis granuli (formerly Sphingomonas macrogoltabida) strain TFA.</title>
        <authorList>
            <person name="Garcia-Romero I."/>
            <person name="Perez-Pulido A.J."/>
            <person name="Gonzalez-Flores Y.E."/>
            <person name="Reyes-Ramirez F."/>
            <person name="Santero E."/>
            <person name="Floriano B."/>
        </authorList>
    </citation>
    <scope>NUCLEOTIDE SEQUENCE [LARGE SCALE GENOMIC DNA]</scope>
    <source>
        <strain evidence="7 8">TFA</strain>
    </source>
</reference>
<dbReference type="Proteomes" id="UP000058599">
    <property type="component" value="Chromosome"/>
</dbReference>
<accession>A0AA86GJM4</accession>
<dbReference type="InterPro" id="IPR016032">
    <property type="entry name" value="Sig_transdc_resp-reg_C-effctor"/>
</dbReference>
<dbReference type="InterPro" id="IPR011006">
    <property type="entry name" value="CheY-like_superfamily"/>
</dbReference>
<dbReference type="SUPFAM" id="SSF52172">
    <property type="entry name" value="CheY-like"/>
    <property type="match status" value="1"/>
</dbReference>
<evidence type="ECO:0000313" key="8">
    <source>
        <dbReference type="Proteomes" id="UP000058599"/>
    </source>
</evidence>
<evidence type="ECO:0000256" key="1">
    <source>
        <dbReference type="ARBA" id="ARBA00023015"/>
    </source>
</evidence>
<feature type="modified residue" description="4-aspartylphosphate" evidence="4">
    <location>
        <position position="54"/>
    </location>
</feature>
<dbReference type="InterPro" id="IPR001789">
    <property type="entry name" value="Sig_transdc_resp-reg_receiver"/>
</dbReference>